<dbReference type="SUPFAM" id="SSF56112">
    <property type="entry name" value="Protein kinase-like (PK-like)"/>
    <property type="match status" value="1"/>
</dbReference>
<evidence type="ECO:0000313" key="4">
    <source>
        <dbReference type="Proteomes" id="UP001140206"/>
    </source>
</evidence>
<feature type="region of interest" description="Disordered" evidence="1">
    <location>
        <begin position="1"/>
        <end position="65"/>
    </location>
</feature>
<feature type="compositionally biased region" description="Low complexity" evidence="1">
    <location>
        <begin position="46"/>
        <end position="55"/>
    </location>
</feature>
<keyword evidence="4" id="KW-1185">Reference proteome</keyword>
<evidence type="ECO:0000256" key="1">
    <source>
        <dbReference type="SAM" id="MobiDB-lite"/>
    </source>
</evidence>
<dbReference type="EMBL" id="JAMFTS010000004">
    <property type="protein sequence ID" value="KAJ4768073.1"/>
    <property type="molecule type" value="Genomic_DNA"/>
</dbReference>
<reference evidence="3" key="1">
    <citation type="submission" date="2022-08" db="EMBL/GenBank/DDBJ databases">
        <authorList>
            <person name="Marques A."/>
        </authorList>
    </citation>
    <scope>NUCLEOTIDE SEQUENCE</scope>
    <source>
        <strain evidence="3">RhyPub2mFocal</strain>
        <tissue evidence="3">Leaves</tissue>
    </source>
</reference>
<sequence>MSEDSSSKIPPKSEAMSEDSSSEISPKSQAMSGGSSEIPPKLQAMSEGSSSQSSSKSERKREIKTLTRAGSIEKRIFGNEYVRSHYMKLYLKNPEASIEQNTTFEVYKYTKEDLYALKQMCDLSHRNILQCFKYKKITKNGLEYFEAEIEEYHGPLSYFLEQKFEVLTVVRYIPSRKFANIVRAIVEVLSFLHAKKLYHGNLSWKSLLYSIDDGGDPIVKLAHFARKEGVEILDAQINYWIALADMLQEVYNESRMQKTRHCIKQLTDAISFFRNVYDLSENQRRNICAEIQTLDFFWTRENRRNYAVKIYDWCFVHKEILEVETGIVNFPWDKFLRSKVGPGLIKSMNDFKDQDGSNTKGDYDVNKNIDFLKCVSGLYAHCGSIMYTPIGARKKIRGNLRVIDEFVCAEYPELFPKLRSLQEQYQF</sequence>
<dbReference type="EMBL" id="JAMFTS010000001">
    <property type="protein sequence ID" value="KAJ4820777.1"/>
    <property type="molecule type" value="Genomic_DNA"/>
</dbReference>
<dbReference type="AlphaFoldDB" id="A0AAV8HSX7"/>
<evidence type="ECO:0000313" key="3">
    <source>
        <dbReference type="EMBL" id="KAJ4820777.1"/>
    </source>
</evidence>
<organism evidence="3 4">
    <name type="scientific">Rhynchospora pubera</name>
    <dbReference type="NCBI Taxonomy" id="906938"/>
    <lineage>
        <taxon>Eukaryota</taxon>
        <taxon>Viridiplantae</taxon>
        <taxon>Streptophyta</taxon>
        <taxon>Embryophyta</taxon>
        <taxon>Tracheophyta</taxon>
        <taxon>Spermatophyta</taxon>
        <taxon>Magnoliopsida</taxon>
        <taxon>Liliopsida</taxon>
        <taxon>Poales</taxon>
        <taxon>Cyperaceae</taxon>
        <taxon>Cyperoideae</taxon>
        <taxon>Rhynchosporeae</taxon>
        <taxon>Rhynchospora</taxon>
    </lineage>
</organism>
<name>A0AAV8HSX7_9POAL</name>
<gene>
    <name evidence="3" type="ORF">LUZ62_033343</name>
    <name evidence="2" type="ORF">LUZ62_078448</name>
</gene>
<comment type="caution">
    <text evidence="3">The sequence shown here is derived from an EMBL/GenBank/DDBJ whole genome shotgun (WGS) entry which is preliminary data.</text>
</comment>
<protein>
    <submittedName>
        <fullName evidence="3">DNA mismatch repair protein Mlh1</fullName>
    </submittedName>
</protein>
<proteinExistence type="predicted"/>
<feature type="compositionally biased region" description="Basic and acidic residues" evidence="1">
    <location>
        <begin position="56"/>
        <end position="65"/>
    </location>
</feature>
<accession>A0AAV8HSX7</accession>
<dbReference type="Gene3D" id="1.10.510.10">
    <property type="entry name" value="Transferase(Phosphotransferase) domain 1"/>
    <property type="match status" value="1"/>
</dbReference>
<evidence type="ECO:0000313" key="2">
    <source>
        <dbReference type="EMBL" id="KAJ4768073.1"/>
    </source>
</evidence>
<dbReference type="InterPro" id="IPR011009">
    <property type="entry name" value="Kinase-like_dom_sf"/>
</dbReference>
<dbReference type="Proteomes" id="UP001140206">
    <property type="component" value="Chromosome 4"/>
</dbReference>
<dbReference type="Proteomes" id="UP001140206">
    <property type="component" value="Chromosome 1"/>
</dbReference>